<dbReference type="Proteomes" id="UP000030645">
    <property type="component" value="Unassembled WGS sequence"/>
</dbReference>
<keyword evidence="3" id="KW-0804">Transcription</keyword>
<evidence type="ECO:0000313" key="6">
    <source>
        <dbReference type="EMBL" id="EXB52661.1"/>
    </source>
</evidence>
<keyword evidence="2" id="KW-0805">Transcription regulation</keyword>
<accession>W9R2H9</accession>
<evidence type="ECO:0000256" key="2">
    <source>
        <dbReference type="ARBA" id="ARBA00023015"/>
    </source>
</evidence>
<keyword evidence="4" id="KW-0539">Nucleus</keyword>
<evidence type="ECO:0000256" key="4">
    <source>
        <dbReference type="ARBA" id="ARBA00023242"/>
    </source>
</evidence>
<dbReference type="GO" id="GO:0006355">
    <property type="term" value="P:regulation of DNA-templated transcription"/>
    <property type="evidence" value="ECO:0007669"/>
    <property type="project" value="InterPro"/>
</dbReference>
<dbReference type="CDD" id="cd11444">
    <property type="entry name" value="bHLH_AtIBH1_like"/>
    <property type="match status" value="1"/>
</dbReference>
<gene>
    <name evidence="7" type="ORF">L484_012015</name>
    <name evidence="6" type="ORF">L484_022438</name>
</gene>
<dbReference type="KEGG" id="mnt:21395249"/>
<evidence type="ECO:0000259" key="5">
    <source>
        <dbReference type="Pfam" id="PF26576"/>
    </source>
</evidence>
<dbReference type="PANTHER" id="PTHR33124">
    <property type="entry name" value="TRANSCRIPTION FACTOR IBH1-LIKE 1"/>
    <property type="match status" value="1"/>
</dbReference>
<dbReference type="EMBL" id="KE344072">
    <property type="protein sequence ID" value="EXB52661.1"/>
    <property type="molecule type" value="Genomic_DNA"/>
</dbReference>
<dbReference type="KEGG" id="mnt:21405252"/>
<reference evidence="6" key="2">
    <citation type="submission" date="2013-06" db="EMBL/GenBank/DDBJ databases">
        <title>Draft Genome Sequence of a Mulberry Tree, Morus notabilis C.K. Schn.</title>
        <authorList>
            <person name="He N."/>
            <person name="Zhao S."/>
        </authorList>
    </citation>
    <scope>NUCLEOTIDE SEQUENCE</scope>
</reference>
<dbReference type="eggNOG" id="ENOG502S9NU">
    <property type="taxonomic scope" value="Eukaryota"/>
</dbReference>
<dbReference type="AlphaFoldDB" id="W9R2H9"/>
<dbReference type="InterPro" id="IPR044549">
    <property type="entry name" value="bHLH_AtIBH1-like"/>
</dbReference>
<protein>
    <recommendedName>
        <fullName evidence="5">IBH1-like N-terminal domain-containing protein</fullName>
    </recommendedName>
</protein>
<evidence type="ECO:0000313" key="7">
    <source>
        <dbReference type="EMBL" id="EXB97447.1"/>
    </source>
</evidence>
<dbReference type="STRING" id="981085.W9R2H9"/>
<dbReference type="GO" id="GO:0005634">
    <property type="term" value="C:nucleus"/>
    <property type="evidence" value="ECO:0007669"/>
    <property type="project" value="UniProtKB-SubCell"/>
</dbReference>
<dbReference type="EMBL" id="KE345278">
    <property type="protein sequence ID" value="EXB97447.1"/>
    <property type="molecule type" value="Genomic_DNA"/>
</dbReference>
<name>W9R2H9_9ROSA</name>
<dbReference type="Pfam" id="PF26576">
    <property type="entry name" value="IBH1_N"/>
    <property type="match status" value="1"/>
</dbReference>
<sequence>MTNSPKGFTLNNADSCRVKFARRFLRSLIEIKTRQTNYNNNLSSSPSSSSEIRRRSERIKLKAYSSMAHAVGPRKAWTRALLLKLHNRAKRHRFRTRKRSSLAMVLKKKRVFRVKNHANFYKPAAERGNYSVLNSDEKTEKLRELVPGGKAMDICSLLEETAHFIKCLAMQVQVMHEIADQLSN</sequence>
<evidence type="ECO:0000256" key="3">
    <source>
        <dbReference type="ARBA" id="ARBA00023163"/>
    </source>
</evidence>
<dbReference type="InterPro" id="IPR059002">
    <property type="entry name" value="IBH1_N"/>
</dbReference>
<evidence type="ECO:0000313" key="8">
    <source>
        <dbReference type="Proteomes" id="UP000030645"/>
    </source>
</evidence>
<reference evidence="8" key="1">
    <citation type="submission" date="2013-01" db="EMBL/GenBank/DDBJ databases">
        <title>Draft Genome Sequence of a Mulberry Tree, Morus notabilis C.K. Schneid.</title>
        <authorList>
            <person name="He N."/>
            <person name="Zhao S."/>
        </authorList>
    </citation>
    <scope>NUCLEOTIDE SEQUENCE</scope>
</reference>
<dbReference type="OrthoDB" id="786845at2759"/>
<dbReference type="PANTHER" id="PTHR33124:SF109">
    <property type="entry name" value="TRANSCRIPTION FACTOR IBH1"/>
    <property type="match status" value="1"/>
</dbReference>
<dbReference type="InterPro" id="IPR044660">
    <property type="entry name" value="IBH1-like"/>
</dbReference>
<proteinExistence type="predicted"/>
<keyword evidence="8" id="KW-1185">Reference proteome</keyword>
<feature type="domain" description="IBH1-like N-terminal" evidence="5">
    <location>
        <begin position="15"/>
        <end position="88"/>
    </location>
</feature>
<evidence type="ECO:0000256" key="1">
    <source>
        <dbReference type="ARBA" id="ARBA00004123"/>
    </source>
</evidence>
<organism evidence="6 8">
    <name type="scientific">Morus notabilis</name>
    <dbReference type="NCBI Taxonomy" id="981085"/>
    <lineage>
        <taxon>Eukaryota</taxon>
        <taxon>Viridiplantae</taxon>
        <taxon>Streptophyta</taxon>
        <taxon>Embryophyta</taxon>
        <taxon>Tracheophyta</taxon>
        <taxon>Spermatophyta</taxon>
        <taxon>Magnoliopsida</taxon>
        <taxon>eudicotyledons</taxon>
        <taxon>Gunneridae</taxon>
        <taxon>Pentapetalae</taxon>
        <taxon>rosids</taxon>
        <taxon>fabids</taxon>
        <taxon>Rosales</taxon>
        <taxon>Moraceae</taxon>
        <taxon>Moreae</taxon>
        <taxon>Morus</taxon>
    </lineage>
</organism>
<comment type="subcellular location">
    <subcellularLocation>
        <location evidence="1">Nucleus</location>
    </subcellularLocation>
</comment>